<evidence type="ECO:0000256" key="1">
    <source>
        <dbReference type="SAM" id="MobiDB-lite"/>
    </source>
</evidence>
<evidence type="ECO:0000313" key="2">
    <source>
        <dbReference type="EMBL" id="MFB9831123.1"/>
    </source>
</evidence>
<sequence length="157" mass="16532">MLGVLAESVPGQLEHLDDVPLGDGLVDPPGEDRPGSLPGPLTASGGRNDGLVGRQEQHAVLLELVLDLRAEVGAASDTVDRFADDGHEAPVGPARLRQQVLDAAVTWDRDVELLMGSAVPAIVQLLAARLHVVEVGHDDVSVRKRLPRLAQLSGEGE</sequence>
<accession>A0ABV5Y8V9</accession>
<feature type="compositionally biased region" description="Low complexity" evidence="1">
    <location>
        <begin position="19"/>
        <end position="28"/>
    </location>
</feature>
<dbReference type="RefSeq" id="WP_378194560.1">
    <property type="nucleotide sequence ID" value="NZ_JBHLZP010000009.1"/>
</dbReference>
<keyword evidence="3" id="KW-1185">Reference proteome</keyword>
<dbReference type="EMBL" id="JBHLZP010000009">
    <property type="protein sequence ID" value="MFB9831123.1"/>
    <property type="molecule type" value="Genomic_DNA"/>
</dbReference>
<reference evidence="2 3" key="1">
    <citation type="submission" date="2024-09" db="EMBL/GenBank/DDBJ databases">
        <authorList>
            <person name="Sun Q."/>
            <person name="Mori K."/>
        </authorList>
    </citation>
    <scope>NUCLEOTIDE SEQUENCE [LARGE SCALE GENOMIC DNA]</scope>
    <source>
        <strain evidence="2 3">TBRC 0563</strain>
    </source>
</reference>
<comment type="caution">
    <text evidence="2">The sequence shown here is derived from an EMBL/GenBank/DDBJ whole genome shotgun (WGS) entry which is preliminary data.</text>
</comment>
<name>A0ABV5Y8V9_9ACTN</name>
<dbReference type="Proteomes" id="UP001589627">
    <property type="component" value="Unassembled WGS sequence"/>
</dbReference>
<proteinExistence type="predicted"/>
<organism evidence="2 3">
    <name type="scientific">Actinoallomurus acaciae</name>
    <dbReference type="NCBI Taxonomy" id="502577"/>
    <lineage>
        <taxon>Bacteria</taxon>
        <taxon>Bacillati</taxon>
        <taxon>Actinomycetota</taxon>
        <taxon>Actinomycetes</taxon>
        <taxon>Streptosporangiales</taxon>
        <taxon>Thermomonosporaceae</taxon>
        <taxon>Actinoallomurus</taxon>
    </lineage>
</organism>
<protein>
    <submittedName>
        <fullName evidence="2">Uncharacterized protein</fullName>
    </submittedName>
</protein>
<feature type="region of interest" description="Disordered" evidence="1">
    <location>
        <begin position="16"/>
        <end position="50"/>
    </location>
</feature>
<evidence type="ECO:0000313" key="3">
    <source>
        <dbReference type="Proteomes" id="UP001589627"/>
    </source>
</evidence>
<gene>
    <name evidence="2" type="ORF">ACFFNX_02855</name>
</gene>